<evidence type="ECO:0000313" key="1">
    <source>
        <dbReference type="EMBL" id="CAL1298772.1"/>
    </source>
</evidence>
<keyword evidence="2" id="KW-1185">Reference proteome</keyword>
<name>A0AAV2BSB1_9ARAC</name>
<sequence length="52" mass="6143">MSMFFTQGPTRGFRMDQMVPAWSLLKMSLKRNPKIFNEQLHQKKIRSCSHSS</sequence>
<accession>A0AAV2BSB1</accession>
<dbReference type="AlphaFoldDB" id="A0AAV2BSB1"/>
<organism evidence="1 2">
    <name type="scientific">Larinioides sclopetarius</name>
    <dbReference type="NCBI Taxonomy" id="280406"/>
    <lineage>
        <taxon>Eukaryota</taxon>
        <taxon>Metazoa</taxon>
        <taxon>Ecdysozoa</taxon>
        <taxon>Arthropoda</taxon>
        <taxon>Chelicerata</taxon>
        <taxon>Arachnida</taxon>
        <taxon>Araneae</taxon>
        <taxon>Araneomorphae</taxon>
        <taxon>Entelegynae</taxon>
        <taxon>Araneoidea</taxon>
        <taxon>Araneidae</taxon>
        <taxon>Larinioides</taxon>
    </lineage>
</organism>
<reference evidence="1 2" key="1">
    <citation type="submission" date="2024-04" db="EMBL/GenBank/DDBJ databases">
        <authorList>
            <person name="Rising A."/>
            <person name="Reimegard J."/>
            <person name="Sonavane S."/>
            <person name="Akerstrom W."/>
            <person name="Nylinder S."/>
            <person name="Hedman E."/>
            <person name="Kallberg Y."/>
        </authorList>
    </citation>
    <scope>NUCLEOTIDE SEQUENCE [LARGE SCALE GENOMIC DNA]</scope>
</reference>
<proteinExistence type="predicted"/>
<protein>
    <submittedName>
        <fullName evidence="1">Uncharacterized protein</fullName>
    </submittedName>
</protein>
<dbReference type="EMBL" id="CAXIEN010000474">
    <property type="protein sequence ID" value="CAL1298772.1"/>
    <property type="molecule type" value="Genomic_DNA"/>
</dbReference>
<dbReference type="Proteomes" id="UP001497382">
    <property type="component" value="Unassembled WGS sequence"/>
</dbReference>
<gene>
    <name evidence="1" type="ORF">LARSCL_LOCUS20984</name>
</gene>
<evidence type="ECO:0000313" key="2">
    <source>
        <dbReference type="Proteomes" id="UP001497382"/>
    </source>
</evidence>
<comment type="caution">
    <text evidence="1">The sequence shown here is derived from an EMBL/GenBank/DDBJ whole genome shotgun (WGS) entry which is preliminary data.</text>
</comment>